<feature type="chain" id="PRO_5045993197" evidence="1">
    <location>
        <begin position="17"/>
        <end position="172"/>
    </location>
</feature>
<dbReference type="RefSeq" id="WP_254153094.1">
    <property type="nucleotide sequence ID" value="NZ_JAHESD010000012.1"/>
</dbReference>
<proteinExistence type="predicted"/>
<organism evidence="2 3">
    <name type="scientific">Chryseosolibacter indicus</name>
    <dbReference type="NCBI Taxonomy" id="2782351"/>
    <lineage>
        <taxon>Bacteria</taxon>
        <taxon>Pseudomonadati</taxon>
        <taxon>Bacteroidota</taxon>
        <taxon>Cytophagia</taxon>
        <taxon>Cytophagales</taxon>
        <taxon>Chryseotaleaceae</taxon>
        <taxon>Chryseosolibacter</taxon>
    </lineage>
</organism>
<keyword evidence="1" id="KW-0732">Signal</keyword>
<name>A0ABS5VNW2_9BACT</name>
<evidence type="ECO:0000256" key="1">
    <source>
        <dbReference type="SAM" id="SignalP"/>
    </source>
</evidence>
<protein>
    <submittedName>
        <fullName evidence="2">DUF4843 domain-containing protein</fullName>
    </submittedName>
</protein>
<feature type="signal peptide" evidence="1">
    <location>
        <begin position="1"/>
        <end position="16"/>
    </location>
</feature>
<reference evidence="2 3" key="1">
    <citation type="submission" date="2021-05" db="EMBL/GenBank/DDBJ databases">
        <title>A Polyphasic approach of four new species of the genus Ohtaekwangia: Ohtaekwangia histidinii sp. nov., Ohtaekwangia cretensis sp. nov., Ohtaekwangia indiensis sp. nov., Ohtaekwangia reichenbachii sp. nov. from diverse environment.</title>
        <authorList>
            <person name="Octaviana S."/>
        </authorList>
    </citation>
    <scope>NUCLEOTIDE SEQUENCE [LARGE SCALE GENOMIC DNA]</scope>
    <source>
        <strain evidence="2 3">PWU20</strain>
    </source>
</reference>
<keyword evidence="3" id="KW-1185">Reference proteome</keyword>
<accession>A0ABS5VNW2</accession>
<gene>
    <name evidence="2" type="ORF">KK060_07540</name>
</gene>
<comment type="caution">
    <text evidence="2">The sequence shown here is derived from an EMBL/GenBank/DDBJ whole genome shotgun (WGS) entry which is preliminary data.</text>
</comment>
<sequence length="172" mass="18712">MNKHFLLILSFIAALAIVSCLPEDDLVYDSPAVVEFKNHTLGQYRDTLISKGISVVAGTQTDSTRSVLLNVRGTDTVYVQLVGPQRREDLQINFNVRASSTAVEGVHFNFRPAGARNVIIPANSSIGYILLDLIPNSLPTVGASVVTNIDLLGNEAIKPSPNYDVFKVTMVR</sequence>
<dbReference type="PROSITE" id="PS51257">
    <property type="entry name" value="PROKAR_LIPOPROTEIN"/>
    <property type="match status" value="1"/>
</dbReference>
<evidence type="ECO:0000313" key="3">
    <source>
        <dbReference type="Proteomes" id="UP000772618"/>
    </source>
</evidence>
<dbReference type="Proteomes" id="UP000772618">
    <property type="component" value="Unassembled WGS sequence"/>
</dbReference>
<dbReference type="EMBL" id="JAHESD010000012">
    <property type="protein sequence ID" value="MBT1703127.1"/>
    <property type="molecule type" value="Genomic_DNA"/>
</dbReference>
<evidence type="ECO:0000313" key="2">
    <source>
        <dbReference type="EMBL" id="MBT1703127.1"/>
    </source>
</evidence>